<feature type="chain" id="PRO_5046290055" evidence="1">
    <location>
        <begin position="23"/>
        <end position="137"/>
    </location>
</feature>
<sequence>MNVARLMFFAFMAMSVSSVSFAQDADCEAVAGQRGECAEEAMKAAARVLNDRYEALIDRAGSRYIFQYQSRHEEHKAFLDRLKNSQRAWIMLRDSNCRLEGFENEWDKPSYSADLNRCTAKMSLERALYLDGILPAH</sequence>
<dbReference type="EMBL" id="CP101655">
    <property type="protein sequence ID" value="WDR37307.1"/>
    <property type="molecule type" value="Genomic_DNA"/>
</dbReference>
<evidence type="ECO:0000313" key="3">
    <source>
        <dbReference type="EMBL" id="WDR37307.1"/>
    </source>
</evidence>
<protein>
    <submittedName>
        <fullName evidence="3">DUF1311 domain-containing protein</fullName>
    </submittedName>
</protein>
<keyword evidence="1" id="KW-0732">Signal</keyword>
<accession>A0ABY7ZEC9</accession>
<dbReference type="Proteomes" id="UP001222282">
    <property type="component" value="Chromosome"/>
</dbReference>
<feature type="signal peptide" evidence="1">
    <location>
        <begin position="1"/>
        <end position="22"/>
    </location>
</feature>
<gene>
    <name evidence="3" type="ORF">NN484_06135</name>
</gene>
<proteinExistence type="predicted"/>
<evidence type="ECO:0000313" key="4">
    <source>
        <dbReference type="Proteomes" id="UP001222282"/>
    </source>
</evidence>
<evidence type="ECO:0000259" key="2">
    <source>
        <dbReference type="Pfam" id="PF07007"/>
    </source>
</evidence>
<dbReference type="RefSeq" id="WP_274658736.1">
    <property type="nucleotide sequence ID" value="NZ_CP101655.1"/>
</dbReference>
<name>A0ABY7ZEC9_9PSED</name>
<keyword evidence="4" id="KW-1185">Reference proteome</keyword>
<dbReference type="Pfam" id="PF07007">
    <property type="entry name" value="LprI"/>
    <property type="match status" value="1"/>
</dbReference>
<feature type="domain" description="Lysozyme inhibitor LprI-like N-terminal" evidence="2">
    <location>
        <begin position="35"/>
        <end position="130"/>
    </location>
</feature>
<evidence type="ECO:0000256" key="1">
    <source>
        <dbReference type="SAM" id="SignalP"/>
    </source>
</evidence>
<reference evidence="3 4" key="1">
    <citation type="submission" date="2022-07" db="EMBL/GenBank/DDBJ databases">
        <authorList>
            <person name="Abrouk D."/>
            <person name="Moenne-Loccoz Y."/>
            <person name="Todorovic I."/>
            <person name="Raicevic V."/>
            <person name="Jovicic-Petrovic J."/>
        </authorList>
    </citation>
    <scope>NUCLEOTIDE SEQUENCE [LARGE SCALE GENOMIC DNA]</scope>
    <source>
        <strain evidence="4">IT-P374</strain>
    </source>
</reference>
<organism evidence="3 4">
    <name type="scientific">Pseudomonas serboccidentalis</name>
    <dbReference type="NCBI Taxonomy" id="2964670"/>
    <lineage>
        <taxon>Bacteria</taxon>
        <taxon>Pseudomonadati</taxon>
        <taxon>Pseudomonadota</taxon>
        <taxon>Gammaproteobacteria</taxon>
        <taxon>Pseudomonadales</taxon>
        <taxon>Pseudomonadaceae</taxon>
        <taxon>Pseudomonas</taxon>
    </lineage>
</organism>
<dbReference type="Gene3D" id="1.20.1270.180">
    <property type="match status" value="1"/>
</dbReference>
<dbReference type="InterPro" id="IPR009739">
    <property type="entry name" value="LprI-like_N"/>
</dbReference>